<dbReference type="GO" id="GO:0003713">
    <property type="term" value="F:transcription coactivator activity"/>
    <property type="evidence" value="ECO:0007669"/>
    <property type="project" value="InterPro"/>
</dbReference>
<protein>
    <recommendedName>
        <fullName evidence="7">Tudor domain-containing protein</fullName>
    </recommendedName>
</protein>
<dbReference type="EMBL" id="AMQM01007570">
    <property type="status" value="NOT_ANNOTATED_CDS"/>
    <property type="molecule type" value="Genomic_DNA"/>
</dbReference>
<keyword evidence="4" id="KW-0221">Differentiation</keyword>
<feature type="compositionally biased region" description="Low complexity" evidence="6">
    <location>
        <begin position="284"/>
        <end position="298"/>
    </location>
</feature>
<dbReference type="EnsemblMetazoa" id="HelroT181386">
    <property type="protein sequence ID" value="HelroP181386"/>
    <property type="gene ID" value="HelroG181386"/>
</dbReference>
<dbReference type="EMBL" id="AMQM01007569">
    <property type="status" value="NOT_ANNOTATED_CDS"/>
    <property type="molecule type" value="Genomic_DNA"/>
</dbReference>
<dbReference type="GO" id="GO:0031490">
    <property type="term" value="F:chromatin DNA binding"/>
    <property type="evidence" value="ECO:0007669"/>
    <property type="project" value="InterPro"/>
</dbReference>
<name>T1FGY3_HELRO</name>
<feature type="domain" description="Tudor" evidence="7">
    <location>
        <begin position="547"/>
        <end position="603"/>
    </location>
</feature>
<keyword evidence="3" id="KW-0677">Repeat</keyword>
<evidence type="ECO:0000256" key="4">
    <source>
        <dbReference type="ARBA" id="ARBA00022871"/>
    </source>
</evidence>
<evidence type="ECO:0000313" key="9">
    <source>
        <dbReference type="EnsemblMetazoa" id="HelroP181386"/>
    </source>
</evidence>
<dbReference type="Pfam" id="PF00567">
    <property type="entry name" value="TUDOR"/>
    <property type="match status" value="1"/>
</dbReference>
<dbReference type="HOGENOM" id="CLU_266502_0_0_1"/>
<dbReference type="GO" id="GO:0034587">
    <property type="term" value="P:piRNA processing"/>
    <property type="evidence" value="ECO:0000318"/>
    <property type="project" value="GO_Central"/>
</dbReference>
<dbReference type="InterPro" id="IPR025605">
    <property type="entry name" value="OST-HTH/LOTUS_dom"/>
</dbReference>
<dbReference type="KEGG" id="hro:HELRODRAFT_181386"/>
<evidence type="ECO:0000256" key="2">
    <source>
        <dbReference type="ARBA" id="ARBA00022490"/>
    </source>
</evidence>
<dbReference type="eggNOG" id="KOG2039">
    <property type="taxonomic scope" value="Eukaryota"/>
</dbReference>
<evidence type="ECO:0000256" key="5">
    <source>
        <dbReference type="SAM" id="Coils"/>
    </source>
</evidence>
<evidence type="ECO:0000313" key="10">
    <source>
        <dbReference type="Proteomes" id="UP000015101"/>
    </source>
</evidence>
<dbReference type="OrthoDB" id="10052065at2759"/>
<accession>T1FGY3</accession>
<evidence type="ECO:0000256" key="6">
    <source>
        <dbReference type="SAM" id="MobiDB-lite"/>
    </source>
</evidence>
<evidence type="ECO:0000256" key="3">
    <source>
        <dbReference type="ARBA" id="ARBA00022737"/>
    </source>
</evidence>
<keyword evidence="5" id="KW-0175">Coiled coil</keyword>
<dbReference type="Pfam" id="PF12872">
    <property type="entry name" value="OST-HTH"/>
    <property type="match status" value="1"/>
</dbReference>
<dbReference type="PROSITE" id="PS50304">
    <property type="entry name" value="TUDOR"/>
    <property type="match status" value="1"/>
</dbReference>
<dbReference type="InterPro" id="IPR041966">
    <property type="entry name" value="LOTUS-like"/>
</dbReference>
<organism evidence="9 10">
    <name type="scientific">Helobdella robusta</name>
    <name type="common">Californian leech</name>
    <dbReference type="NCBI Taxonomy" id="6412"/>
    <lineage>
        <taxon>Eukaryota</taxon>
        <taxon>Metazoa</taxon>
        <taxon>Spiralia</taxon>
        <taxon>Lophotrochozoa</taxon>
        <taxon>Annelida</taxon>
        <taxon>Clitellata</taxon>
        <taxon>Hirudinea</taxon>
        <taxon>Rhynchobdellida</taxon>
        <taxon>Glossiphoniidae</taxon>
        <taxon>Helobdella</taxon>
    </lineage>
</organism>
<reference evidence="9" key="3">
    <citation type="submission" date="2015-06" db="UniProtKB">
        <authorList>
            <consortium name="EnsemblMetazoa"/>
        </authorList>
    </citation>
    <scope>IDENTIFICATION</scope>
</reference>
<dbReference type="EMBL" id="KB097640">
    <property type="protein sequence ID" value="ESN92511.1"/>
    <property type="molecule type" value="Genomic_DNA"/>
</dbReference>
<dbReference type="AlphaFoldDB" id="T1FGY3"/>
<keyword evidence="2" id="KW-0963">Cytoplasm</keyword>
<sequence length="1243" mass="143659">MKIRSGILPRLKQLKLPEEFIVEDQNGCDVTLRSFIQWQRMHARLWLKLPEELIMEDVRLRSFSGKEYTPGWDTFYSFFSVFLCNLTLRGLAPVLEDIVGTGKHSTFCLCRMDDVNGRCNGVNKDFSTISELEKEYRSLTNNAIPYQSLGFRSVLELLKSFSKSDVEFKTMNNMVYCRAIVNSKTSQVNRSFINDPMFVQKLEIIELLKSFRNGLKLEHFHEAFGKRFGRYLNIHISEILGYLKEIPEAVYLRREQGYIVIYPAVMMTTNQRTLPSNAAQTRPNRNNNNNNNNNKINNISLASSPDNNNNVNVIVQASAMKTSTITTTAISGLSDIVSTLNKEECLWFFDTGHFNSIDQSSNSTGDFINFPELALANSDMLLCKMMDYLSNEYVSRGKILIKLKPYLDPQTNILYNTEYILNDSVVDNIIISNNNNGIDVINKSGDVIINGSKDDDDVNDDNSDVINDNNNNYYNNNINNKTTTKYKEHLLKYPKMYEIMVCEVNREDECFYFQLSEQSSNIDKIMDDLQTFYESKVGSLYRVPTSYIKVGLVCVSLFDGVWHRCVVLHVHYDSVQIHYVDFGTRGTVPKQELRFLRKCFFTMEMQGLKGRFYQTKPAKNGRWSAEAFDYIFNYVSERTLNTVILGFDDDGNYLLKLLYAPYNLDDDNNNNYINNNNNNYNNNTDNKINSNNDLIAFNFFNDVLIAKGYAVHKDDLTREQLRAKMNIFDDVSTDDDDDDDDNYTNTSNDDGDDDDSDGKVGSGDVRSRNKAGRPMAEEIVIKVPKNNIIKHHKLAKDEYEATLINLNDTGYMASCDVSSFLWDDDVDAFPIVILTKTMRQLSIHLHTHPYLFHILMRDVPRLRKNNNGDMACITLYDLDEYNYYFYFFLHQQQQQNRLSSHQQLQNQEQGPHQLPQQQHQQHNEQLFENLRQFFQKEQLLQQQRQQLSQQIAQLTAEEKVQLAQQLVQFYHTANAAVTSTASANLERPVGPELNTLSLALSSTNDNNINNDSNIFSSYYNINKNIIAADTNIYSSNYNAISNSNSSTNSIVTPTEPKYLLVIPNNNNISNGNLLYVNNNTPVNNNPSGLIGFQQHQQQLNYPVQYLQQQQFIPQQQPQQFQNFYHYPVCNRSILIPQQYQMLQQPPTFQQQQPIFQQTQQLPNVISHQQQNVMSQQQKQNVVLQQQQQQQQYQRAMLKDLTYQHPVNQSILTTSQQSLQQNLISRSSNQILSHRLVDFTKKRI</sequence>
<feature type="region of interest" description="Disordered" evidence="6">
    <location>
        <begin position="275"/>
        <end position="303"/>
    </location>
</feature>
<dbReference type="GO" id="GO:0007283">
    <property type="term" value="P:spermatogenesis"/>
    <property type="evidence" value="ECO:0000318"/>
    <property type="project" value="GO_Central"/>
</dbReference>
<feature type="region of interest" description="Disordered" evidence="6">
    <location>
        <begin position="733"/>
        <end position="773"/>
    </location>
</feature>
<dbReference type="GO" id="GO:0030719">
    <property type="term" value="P:P granule organization"/>
    <property type="evidence" value="ECO:0000318"/>
    <property type="project" value="GO_Central"/>
</dbReference>
<dbReference type="SMART" id="SM00333">
    <property type="entry name" value="TUDOR"/>
    <property type="match status" value="1"/>
</dbReference>
<evidence type="ECO:0000256" key="1">
    <source>
        <dbReference type="ARBA" id="ARBA00004496"/>
    </source>
</evidence>
<keyword evidence="10" id="KW-1185">Reference proteome</keyword>
<dbReference type="EMBL" id="AMQM01007571">
    <property type="status" value="NOT_ANNOTATED_CDS"/>
    <property type="molecule type" value="Genomic_DNA"/>
</dbReference>
<dbReference type="EMBL" id="AMQM01007568">
    <property type="status" value="NOT_ANNOTATED_CDS"/>
    <property type="molecule type" value="Genomic_DNA"/>
</dbReference>
<dbReference type="InterPro" id="IPR044661">
    <property type="entry name" value="MED15a/b/c-like"/>
</dbReference>
<dbReference type="InterPro" id="IPR002999">
    <property type="entry name" value="Tudor"/>
</dbReference>
<dbReference type="Gene3D" id="3.30.420.610">
    <property type="entry name" value="LOTUS domain-like"/>
    <property type="match status" value="1"/>
</dbReference>
<dbReference type="PANTHER" id="PTHR33137:SF4">
    <property type="entry name" value="MEDIATOR OF RNA POLYMERASE II TRANSCRIPTION SUBUNIT 15A-RELATED"/>
    <property type="match status" value="1"/>
</dbReference>
<keyword evidence="4" id="KW-0744">Spermatogenesis</keyword>
<dbReference type="InterPro" id="IPR035437">
    <property type="entry name" value="SNase_OB-fold_sf"/>
</dbReference>
<dbReference type="CTD" id="20208082"/>
<feature type="compositionally biased region" description="Acidic residues" evidence="6">
    <location>
        <begin position="733"/>
        <end position="742"/>
    </location>
</feature>
<dbReference type="RefSeq" id="XP_009029440.1">
    <property type="nucleotide sequence ID" value="XM_009031192.1"/>
</dbReference>
<proteinExistence type="predicted"/>
<gene>
    <name evidence="9" type="primary">20208082</name>
    <name evidence="8" type="ORF">HELRODRAFT_181386</name>
</gene>
<comment type="subcellular location">
    <subcellularLocation>
        <location evidence="1">Cytoplasm</location>
    </subcellularLocation>
</comment>
<feature type="coiled-coil region" evidence="5">
    <location>
        <begin position="930"/>
        <end position="964"/>
    </location>
</feature>
<evidence type="ECO:0000259" key="7">
    <source>
        <dbReference type="PROSITE" id="PS50304"/>
    </source>
</evidence>
<dbReference type="Proteomes" id="UP000015101">
    <property type="component" value="Unassembled WGS sequence"/>
</dbReference>
<dbReference type="SUPFAM" id="SSF63748">
    <property type="entry name" value="Tudor/PWWP/MBT"/>
    <property type="match status" value="1"/>
</dbReference>
<dbReference type="Gene3D" id="2.40.50.90">
    <property type="match status" value="1"/>
</dbReference>
<evidence type="ECO:0000313" key="8">
    <source>
        <dbReference type="EMBL" id="ESN92511.1"/>
    </source>
</evidence>
<reference evidence="8 10" key="2">
    <citation type="journal article" date="2013" name="Nature">
        <title>Insights into bilaterian evolution from three spiralian genomes.</title>
        <authorList>
            <person name="Simakov O."/>
            <person name="Marletaz F."/>
            <person name="Cho S.J."/>
            <person name="Edsinger-Gonzales E."/>
            <person name="Havlak P."/>
            <person name="Hellsten U."/>
            <person name="Kuo D.H."/>
            <person name="Larsson T."/>
            <person name="Lv J."/>
            <person name="Arendt D."/>
            <person name="Savage R."/>
            <person name="Osoegawa K."/>
            <person name="de Jong P."/>
            <person name="Grimwood J."/>
            <person name="Chapman J.A."/>
            <person name="Shapiro H."/>
            <person name="Aerts A."/>
            <person name="Otillar R.P."/>
            <person name="Terry A.Y."/>
            <person name="Boore J.L."/>
            <person name="Grigoriev I.V."/>
            <person name="Lindberg D.R."/>
            <person name="Seaver E.C."/>
            <person name="Weisblat D.A."/>
            <person name="Putnam N.H."/>
            <person name="Rokhsar D.S."/>
        </authorList>
    </citation>
    <scope>NUCLEOTIDE SEQUENCE</scope>
</reference>
<dbReference type="GeneID" id="20208082"/>
<dbReference type="InParanoid" id="T1FGY3"/>
<dbReference type="Gene3D" id="2.30.30.140">
    <property type="match status" value="1"/>
</dbReference>
<dbReference type="GO" id="GO:0043186">
    <property type="term" value="C:P granule"/>
    <property type="evidence" value="ECO:0000318"/>
    <property type="project" value="GO_Central"/>
</dbReference>
<feature type="region of interest" description="Disordered" evidence="6">
    <location>
        <begin position="898"/>
        <end position="922"/>
    </location>
</feature>
<dbReference type="PANTHER" id="PTHR33137">
    <property type="entry name" value="MEDIATOR OF RNA POLYMERASE II TRANSCRIPTION SUBUNIT 15A-RELATED"/>
    <property type="match status" value="1"/>
</dbReference>
<dbReference type="EMBL" id="AMQM01007572">
    <property type="status" value="NOT_ANNOTATED_CDS"/>
    <property type="molecule type" value="Genomic_DNA"/>
</dbReference>
<reference evidence="10" key="1">
    <citation type="submission" date="2012-12" db="EMBL/GenBank/DDBJ databases">
        <authorList>
            <person name="Hellsten U."/>
            <person name="Grimwood J."/>
            <person name="Chapman J.A."/>
            <person name="Shapiro H."/>
            <person name="Aerts A."/>
            <person name="Otillar R.P."/>
            <person name="Terry A.Y."/>
            <person name="Boore J.L."/>
            <person name="Simakov O."/>
            <person name="Marletaz F."/>
            <person name="Cho S.-J."/>
            <person name="Edsinger-Gonzales E."/>
            <person name="Havlak P."/>
            <person name="Kuo D.-H."/>
            <person name="Larsson T."/>
            <person name="Lv J."/>
            <person name="Arendt D."/>
            <person name="Savage R."/>
            <person name="Osoegawa K."/>
            <person name="de Jong P."/>
            <person name="Lindberg D.R."/>
            <person name="Seaver E.C."/>
            <person name="Weisblat D.A."/>
            <person name="Putnam N.H."/>
            <person name="Grigoriev I.V."/>
            <person name="Rokhsar D.S."/>
        </authorList>
    </citation>
    <scope>NUCLEOTIDE SEQUENCE</scope>
</reference>